<evidence type="ECO:0000313" key="2">
    <source>
        <dbReference type="Proteomes" id="UP000824533"/>
    </source>
</evidence>
<protein>
    <submittedName>
        <fullName evidence="1">Uncharacterized protein</fullName>
    </submittedName>
</protein>
<gene>
    <name evidence="1" type="ORF">K1T71_011824</name>
</gene>
<evidence type="ECO:0000313" key="1">
    <source>
        <dbReference type="EMBL" id="KAJ0172685.1"/>
    </source>
</evidence>
<dbReference type="EMBL" id="CM034407">
    <property type="protein sequence ID" value="KAJ0172685.1"/>
    <property type="molecule type" value="Genomic_DNA"/>
</dbReference>
<keyword evidence="2" id="KW-1185">Reference proteome</keyword>
<sequence>MRAAATNSDLTTENLVFFLATYLKPTHLLQLNQENRERLQREREELKTMILPKNNEESLDDMDHFFLSMARNLKKRSPFLLLQAKRKIINIVLEAEDFEIQNTSYQNYGYSSAPITSNQDNNGNSAAPEFGF</sequence>
<dbReference type="Proteomes" id="UP000824533">
    <property type="component" value="Linkage Group LG21"/>
</dbReference>
<reference evidence="1 2" key="1">
    <citation type="journal article" date="2021" name="Front. Genet.">
        <title>Chromosome-Level Genome Assembly Reveals Significant Gene Expansion in the Toll and IMD Signaling Pathways of Dendrolimus kikuchii.</title>
        <authorList>
            <person name="Zhou J."/>
            <person name="Wu P."/>
            <person name="Xiong Z."/>
            <person name="Liu N."/>
            <person name="Zhao N."/>
            <person name="Ji M."/>
            <person name="Qiu Y."/>
            <person name="Yang B."/>
        </authorList>
    </citation>
    <scope>NUCLEOTIDE SEQUENCE [LARGE SCALE GENOMIC DNA]</scope>
    <source>
        <strain evidence="1">Ann1</strain>
    </source>
</reference>
<comment type="caution">
    <text evidence="1">The sequence shown here is derived from an EMBL/GenBank/DDBJ whole genome shotgun (WGS) entry which is preliminary data.</text>
</comment>
<name>A0ACC1CM45_9NEOP</name>
<proteinExistence type="predicted"/>
<organism evidence="1 2">
    <name type="scientific">Dendrolimus kikuchii</name>
    <dbReference type="NCBI Taxonomy" id="765133"/>
    <lineage>
        <taxon>Eukaryota</taxon>
        <taxon>Metazoa</taxon>
        <taxon>Ecdysozoa</taxon>
        <taxon>Arthropoda</taxon>
        <taxon>Hexapoda</taxon>
        <taxon>Insecta</taxon>
        <taxon>Pterygota</taxon>
        <taxon>Neoptera</taxon>
        <taxon>Endopterygota</taxon>
        <taxon>Lepidoptera</taxon>
        <taxon>Glossata</taxon>
        <taxon>Ditrysia</taxon>
        <taxon>Bombycoidea</taxon>
        <taxon>Lasiocampidae</taxon>
        <taxon>Dendrolimus</taxon>
    </lineage>
</organism>
<accession>A0ACC1CM45</accession>